<reference evidence="4" key="1">
    <citation type="submission" date="2017-10" db="EMBL/GenBank/DDBJ databases">
        <title>Phenotypic and genomic properties of facultatively anaerobic sulfur-reducing natronoarchaea from hypersaline soda lakes.</title>
        <authorList>
            <person name="Sorokin D.Y."/>
            <person name="Kublanov I.V."/>
            <person name="Roman P."/>
            <person name="Sinninghe Damste J.S."/>
            <person name="Golyshin P.N."/>
            <person name="Rojo D."/>
            <person name="Ciordia S."/>
            <person name="Mena Md.C."/>
            <person name="Ferrer M."/>
            <person name="Messina E."/>
            <person name="Smedile F."/>
            <person name="La Spada G."/>
            <person name="La Cono V."/>
            <person name="Yakimov M.M."/>
        </authorList>
    </citation>
    <scope>NUCLEOTIDE SEQUENCE [LARGE SCALE GENOMIC DNA]</scope>
    <source>
        <strain evidence="4">AArc1</strain>
    </source>
</reference>
<evidence type="ECO:0000256" key="1">
    <source>
        <dbReference type="ARBA" id="ARBA00007637"/>
    </source>
</evidence>
<dbReference type="EMBL" id="CP024047">
    <property type="protein sequence ID" value="AXR77727.1"/>
    <property type="molecule type" value="Genomic_DNA"/>
</dbReference>
<dbReference type="RefSeq" id="WP_228442409.1">
    <property type="nucleotide sequence ID" value="NZ_CP024047.1"/>
</dbReference>
<name>A0A346PDY2_9EURY</name>
<dbReference type="GeneID" id="37638196"/>
<organism evidence="3 4">
    <name type="scientific">Natrarchaeobaculum sulfurireducens</name>
    <dbReference type="NCBI Taxonomy" id="2044521"/>
    <lineage>
        <taxon>Archaea</taxon>
        <taxon>Methanobacteriati</taxon>
        <taxon>Methanobacteriota</taxon>
        <taxon>Stenosarchaea group</taxon>
        <taxon>Halobacteria</taxon>
        <taxon>Halobacteriales</taxon>
        <taxon>Natrialbaceae</taxon>
        <taxon>Natrarchaeobaculum</taxon>
    </lineage>
</organism>
<dbReference type="InterPro" id="IPR001509">
    <property type="entry name" value="Epimerase_deHydtase"/>
</dbReference>
<gene>
    <name evidence="3" type="ORF">AArc1_1393</name>
</gene>
<evidence type="ECO:0000313" key="3">
    <source>
        <dbReference type="EMBL" id="AXR77727.1"/>
    </source>
</evidence>
<proteinExistence type="inferred from homology"/>
<evidence type="ECO:0000259" key="2">
    <source>
        <dbReference type="Pfam" id="PF01370"/>
    </source>
</evidence>
<dbReference type="PANTHER" id="PTHR43000">
    <property type="entry name" value="DTDP-D-GLUCOSE 4,6-DEHYDRATASE-RELATED"/>
    <property type="match status" value="1"/>
</dbReference>
<dbReference type="Gene3D" id="3.40.50.720">
    <property type="entry name" value="NAD(P)-binding Rossmann-like Domain"/>
    <property type="match status" value="1"/>
</dbReference>
<dbReference type="Pfam" id="PF01370">
    <property type="entry name" value="Epimerase"/>
    <property type="match status" value="1"/>
</dbReference>
<dbReference type="InterPro" id="IPR036291">
    <property type="entry name" value="NAD(P)-bd_dom_sf"/>
</dbReference>
<accession>A0A346PDY2</accession>
<dbReference type="SUPFAM" id="SSF51735">
    <property type="entry name" value="NAD(P)-binding Rossmann-fold domains"/>
    <property type="match status" value="1"/>
</dbReference>
<comment type="similarity">
    <text evidence="1">Belongs to the NAD(P)-dependent epimerase/dehydratase family.</text>
</comment>
<dbReference type="AlphaFoldDB" id="A0A346PDY2"/>
<evidence type="ECO:0000313" key="4">
    <source>
        <dbReference type="Proteomes" id="UP000258707"/>
    </source>
</evidence>
<protein>
    <submittedName>
        <fullName evidence="3">Nucleoside-diphosphate-sugar epimerase</fullName>
    </submittedName>
</protein>
<dbReference type="Proteomes" id="UP000258707">
    <property type="component" value="Chromosome"/>
</dbReference>
<feature type="domain" description="NAD-dependent epimerase/dehydratase" evidence="2">
    <location>
        <begin position="8"/>
        <end position="236"/>
    </location>
</feature>
<dbReference type="KEGG" id="nan:AArc1_1393"/>
<sequence length="319" mass="35916">MRAHPKQVLITGSSGTIGTALMKRLLTEGDEVYGVDTVANQWEADLNKRTAIIDLCDPSDFDVLPTELDMIVHLGAHARVHQLVQEPKYAMENLEMTFNLLEFAREFEIPEFIFASSREVYGNNDKVVYSESDTNTDRSESPYTASKIGGEALVQSYDNCYEMSTCTVRFSNVYGRYDRSDRVIPQFIARSYRGEPLTVYGSEKVLDFTYLDDCVDGISKVIKHFPKVTGKTLNICSGQGASLVELAHEINEQTPRNSEINTEPSRPGEVKRYIGDITTAQKLLDYQPQYSLTEGLSETIDWYLDRPSLIEELTSQSVA</sequence>